<keyword evidence="1" id="KW-0732">Signal</keyword>
<name>A0AAC8ZSC5_9ENTR</name>
<organism evidence="2 4">
    <name type="scientific">Cronobacter universalis NCTC 9529</name>
    <dbReference type="NCBI Taxonomy" id="1074000"/>
    <lineage>
        <taxon>Bacteria</taxon>
        <taxon>Pseudomonadati</taxon>
        <taxon>Pseudomonadota</taxon>
        <taxon>Gammaproteobacteria</taxon>
        <taxon>Enterobacterales</taxon>
        <taxon>Enterobacteriaceae</taxon>
        <taxon>Cronobacter</taxon>
    </lineage>
</organism>
<proteinExistence type="predicted"/>
<dbReference type="RefSeq" id="WP_053531649.1">
    <property type="nucleotide sequence ID" value="NZ_CP012257.1"/>
</dbReference>
<reference evidence="2 4" key="3">
    <citation type="journal article" date="2016" name="Genome Announc.">
        <title>Fully Closed Genome Sequences of Five Type Strains of the Genus Cronobacter and One Cronobacter sakazakii Strain.</title>
        <authorList>
            <person name="Moine D."/>
            <person name="Kassam M."/>
            <person name="Baert L."/>
            <person name="Tang Y."/>
            <person name="Barretto C."/>
            <person name="Ngom Bru C."/>
            <person name="Klijn A."/>
            <person name="Descombes P."/>
        </authorList>
    </citation>
    <scope>NUCLEOTIDE SEQUENCE [LARGE SCALE GENOMIC DNA]</scope>
    <source>
        <strain evidence="2 4">NCTC 9529</strain>
    </source>
</reference>
<evidence type="ECO:0000313" key="2">
    <source>
        <dbReference type="EMBL" id="ALB56062.1"/>
    </source>
</evidence>
<evidence type="ECO:0000313" key="3">
    <source>
        <dbReference type="EMBL" id="STD14300.1"/>
    </source>
</evidence>
<reference evidence="4" key="2">
    <citation type="submission" date="2015-09" db="EMBL/GenBank/DDBJ databases">
        <title>Cronobacter genome sequencing and assembly.</title>
        <authorList>
            <person name="Descombes P."/>
            <person name="Baert L."/>
            <person name="Ngom-Bru C."/>
            <person name="Barretto C."/>
        </authorList>
    </citation>
    <scope>NUCLEOTIDE SEQUENCE [LARGE SCALE GENOMIC DNA]</scope>
    <source>
        <strain evidence="4">NCTC 9529</strain>
    </source>
</reference>
<dbReference type="EMBL" id="CP012257">
    <property type="protein sequence ID" value="ALB56062.1"/>
    <property type="molecule type" value="Genomic_DNA"/>
</dbReference>
<dbReference type="SUPFAM" id="SSF49401">
    <property type="entry name" value="Bacterial adhesins"/>
    <property type="match status" value="1"/>
</dbReference>
<evidence type="ECO:0000256" key="1">
    <source>
        <dbReference type="SAM" id="SignalP"/>
    </source>
</evidence>
<evidence type="ECO:0000313" key="5">
    <source>
        <dbReference type="Proteomes" id="UP000254849"/>
    </source>
</evidence>
<dbReference type="EMBL" id="UFYH01000001">
    <property type="protein sequence ID" value="STD14300.1"/>
    <property type="molecule type" value="Genomic_DNA"/>
</dbReference>
<protein>
    <submittedName>
        <fullName evidence="2">Fimbrial protein</fullName>
    </submittedName>
</protein>
<dbReference type="AlphaFoldDB" id="A0AAC8ZSC5"/>
<feature type="signal peptide" evidence="1">
    <location>
        <begin position="1"/>
        <end position="22"/>
    </location>
</feature>
<reference evidence="3 5" key="4">
    <citation type="submission" date="2018-06" db="EMBL/GenBank/DDBJ databases">
        <authorList>
            <consortium name="Pathogen Informatics"/>
            <person name="Doyle S."/>
        </authorList>
    </citation>
    <scope>NUCLEOTIDE SEQUENCE [LARGE SCALE GENOMIC DNA]</scope>
    <source>
        <strain evidence="5">NCTC 9529</strain>
        <strain evidence="3">NCTC9529</strain>
    </source>
</reference>
<dbReference type="KEGG" id="cui:AFK65_15855"/>
<dbReference type="Proteomes" id="UP000254849">
    <property type="component" value="Unassembled WGS sequence"/>
</dbReference>
<dbReference type="InterPro" id="IPR008966">
    <property type="entry name" value="Adhesion_dom_sf"/>
</dbReference>
<keyword evidence="5" id="KW-1185">Reference proteome</keyword>
<gene>
    <name evidence="2" type="ORF">AFK65_15855</name>
    <name evidence="3" type="ORF">NCTC9529_03253</name>
</gene>
<accession>A0AAC8ZSC5</accession>
<feature type="chain" id="PRO_5042016521" evidence="1">
    <location>
        <begin position="23"/>
        <end position="331"/>
    </location>
</feature>
<sequence>MYKFVLLFFTVFLSLSALPAMAANCSGTIVFNADPSDKSYYYYGYTTDNYDPLFIGQFTIQDNMTCDPDYVENATPMGRMVMKMTGGGICKDPTTITTSYPGIEWKLEGMHCDGDRISSDRIQAAQWQGQITWPAGTVLGKAKLIVNDEYWTQSTQLGQYSVKIQTPTIGNTVAYNPAVNVTFGLGNTMTFNFKDTATCSMTLSTENMDFGRLLQSDINDGSLYKELSVYYSCKNKALINGLYIRFEPENVVDAANGIFSANGSDGRKLNFQIYRMLGNLQAIPLNANYKIFDPNRWKFDATERFRIYVKPSTSFPVGKVSTYMNVSLIYR</sequence>
<evidence type="ECO:0000313" key="4">
    <source>
        <dbReference type="Proteomes" id="UP000061974"/>
    </source>
</evidence>
<reference evidence="4" key="1">
    <citation type="submission" date="2015-07" db="EMBL/GenBank/DDBJ databases">
        <authorList>
            <person name="Moine D."/>
            <person name="Kassam M."/>
        </authorList>
    </citation>
    <scope>NUCLEOTIDE SEQUENCE [LARGE SCALE GENOMIC DNA]</scope>
    <source>
        <strain evidence="4">NCTC 9529</strain>
    </source>
</reference>
<dbReference type="Proteomes" id="UP000061974">
    <property type="component" value="Chromosome"/>
</dbReference>